<keyword evidence="4" id="KW-1133">Transmembrane helix</keyword>
<dbReference type="Pfam" id="PF00545">
    <property type="entry name" value="Ribonuclease"/>
    <property type="match status" value="1"/>
</dbReference>
<dbReference type="GO" id="GO:0004521">
    <property type="term" value="F:RNA endonuclease activity"/>
    <property type="evidence" value="ECO:0007669"/>
    <property type="project" value="InterPro"/>
</dbReference>
<protein>
    <submittedName>
        <fullName evidence="5">Guanyl-specific ribonuclease Sa</fullName>
        <ecNumber evidence="5">3.1.27.3</ecNumber>
    </submittedName>
</protein>
<evidence type="ECO:0000313" key="5">
    <source>
        <dbReference type="EMBL" id="QGU07911.1"/>
    </source>
</evidence>
<dbReference type="EMBL" id="CP046455">
    <property type="protein sequence ID" value="QGU07911.1"/>
    <property type="molecule type" value="Genomic_DNA"/>
</dbReference>
<proteinExistence type="predicted"/>
<keyword evidence="1" id="KW-0540">Nuclease</keyword>
<keyword evidence="2 5" id="KW-0378">Hydrolase</keyword>
<evidence type="ECO:0000313" key="6">
    <source>
        <dbReference type="Proteomes" id="UP000424462"/>
    </source>
</evidence>
<name>A0A6B8W5R1_9CORY</name>
<evidence type="ECO:0000256" key="1">
    <source>
        <dbReference type="ARBA" id="ARBA00022722"/>
    </source>
</evidence>
<dbReference type="Gene3D" id="3.10.450.30">
    <property type="entry name" value="Microbial ribonucleases"/>
    <property type="match status" value="1"/>
</dbReference>
<dbReference type="EC" id="3.1.27.3" evidence="5"/>
<organism evidence="5 6">
    <name type="scientific">Corynebacterium occultum</name>
    <dbReference type="NCBI Taxonomy" id="2675219"/>
    <lineage>
        <taxon>Bacteria</taxon>
        <taxon>Bacillati</taxon>
        <taxon>Actinomycetota</taxon>
        <taxon>Actinomycetes</taxon>
        <taxon>Mycobacteriales</taxon>
        <taxon>Corynebacteriaceae</taxon>
        <taxon>Corynebacterium</taxon>
    </lineage>
</organism>
<evidence type="ECO:0000256" key="4">
    <source>
        <dbReference type="SAM" id="Phobius"/>
    </source>
</evidence>
<dbReference type="GO" id="GO:0016787">
    <property type="term" value="F:hydrolase activity"/>
    <property type="evidence" value="ECO:0007669"/>
    <property type="project" value="UniProtKB-KW"/>
</dbReference>
<dbReference type="InterPro" id="IPR000026">
    <property type="entry name" value="N1-like"/>
</dbReference>
<keyword evidence="4" id="KW-0812">Transmembrane</keyword>
<dbReference type="SUPFAM" id="SSF53933">
    <property type="entry name" value="Microbial ribonucleases"/>
    <property type="match status" value="1"/>
</dbReference>
<accession>A0A6B8W5R1</accession>
<feature type="region of interest" description="Disordered" evidence="3">
    <location>
        <begin position="35"/>
        <end position="61"/>
    </location>
</feature>
<dbReference type="Proteomes" id="UP000424462">
    <property type="component" value="Chromosome"/>
</dbReference>
<dbReference type="RefSeq" id="WP_156231343.1">
    <property type="nucleotide sequence ID" value="NZ_CP046455.1"/>
</dbReference>
<feature type="transmembrane region" description="Helical" evidence="4">
    <location>
        <begin position="12"/>
        <end position="30"/>
    </location>
</feature>
<gene>
    <name evidence="5" type="primary">rnaSA</name>
    <name evidence="5" type="ORF">COCCU_09960</name>
</gene>
<keyword evidence="4" id="KW-0472">Membrane</keyword>
<sequence length="157" mass="16891">MAKQNSRKTGWTLGSVVALIIAVGAAWFGLGPENQSNENTSAAAPSSAAESTATPDTSQGSCALATLPREAAEVVETIQVGGPFDYPDNDGVHFGNYEGYLPQEHSNFYREYTVDTPGLNHRGPRRIVTGGGTDIDPETWYYTADHYESFCEIPDAE</sequence>
<evidence type="ECO:0000256" key="2">
    <source>
        <dbReference type="ARBA" id="ARBA00022801"/>
    </source>
</evidence>
<dbReference type="KEGG" id="cok:COCCU_09960"/>
<reference evidence="5 6" key="1">
    <citation type="submission" date="2019-11" db="EMBL/GenBank/DDBJ databases">
        <title>Complete genome sequence of Corynebacterium kalinowskii 1959, a novel Corynebacterium species isolated from soil of a small paddock in Vilsendorf, Germany.</title>
        <authorList>
            <person name="Schaffert L."/>
            <person name="Ruwe M."/>
            <person name="Milse J."/>
            <person name="Hanuschka K."/>
            <person name="Ortseifen V."/>
            <person name="Droste J."/>
            <person name="Brandt D."/>
            <person name="Schlueter L."/>
            <person name="Kutter Y."/>
            <person name="Vinke S."/>
            <person name="Viehoefer P."/>
            <person name="Jacob L."/>
            <person name="Luebke N.-C."/>
            <person name="Schulte-Berndt E."/>
            <person name="Hain C."/>
            <person name="Linder M."/>
            <person name="Schmidt P."/>
            <person name="Wollenschlaeger L."/>
            <person name="Luttermann T."/>
            <person name="Thieme E."/>
            <person name="Hassa J."/>
            <person name="Haak M."/>
            <person name="Wittchen M."/>
            <person name="Mentz A."/>
            <person name="Persicke M."/>
            <person name="Busche T."/>
            <person name="Ruckert C."/>
        </authorList>
    </citation>
    <scope>NUCLEOTIDE SEQUENCE [LARGE SCALE GENOMIC DNA]</scope>
    <source>
        <strain evidence="5 6">2039</strain>
    </source>
</reference>
<dbReference type="AlphaFoldDB" id="A0A6B8W5R1"/>
<dbReference type="InterPro" id="IPR016191">
    <property type="entry name" value="Ribonuclease/ribotoxin"/>
</dbReference>
<feature type="compositionally biased region" description="Low complexity" evidence="3">
    <location>
        <begin position="36"/>
        <end position="58"/>
    </location>
</feature>
<dbReference type="GO" id="GO:0003723">
    <property type="term" value="F:RNA binding"/>
    <property type="evidence" value="ECO:0007669"/>
    <property type="project" value="InterPro"/>
</dbReference>
<evidence type="ECO:0000256" key="3">
    <source>
        <dbReference type="SAM" id="MobiDB-lite"/>
    </source>
</evidence>
<keyword evidence="6" id="KW-1185">Reference proteome</keyword>